<dbReference type="GO" id="GO:0022857">
    <property type="term" value="F:transmembrane transporter activity"/>
    <property type="evidence" value="ECO:0007669"/>
    <property type="project" value="InterPro"/>
</dbReference>
<keyword evidence="5 8" id="KW-1133">Transmembrane helix</keyword>
<feature type="transmembrane region" description="Helical" evidence="8">
    <location>
        <begin position="149"/>
        <end position="168"/>
    </location>
</feature>
<feature type="transmembrane region" description="Helical" evidence="8">
    <location>
        <begin position="46"/>
        <end position="68"/>
    </location>
</feature>
<evidence type="ECO:0000256" key="2">
    <source>
        <dbReference type="ARBA" id="ARBA00006434"/>
    </source>
</evidence>
<dbReference type="InterPro" id="IPR001734">
    <property type="entry name" value="Na/solute_symporter"/>
</dbReference>
<gene>
    <name evidence="9" type="ORF">H9913_15220</name>
</gene>
<evidence type="ECO:0000256" key="5">
    <source>
        <dbReference type="ARBA" id="ARBA00022989"/>
    </source>
</evidence>
<dbReference type="Gene3D" id="1.20.1730.10">
    <property type="entry name" value="Sodium/glucose cotransporter"/>
    <property type="match status" value="1"/>
</dbReference>
<evidence type="ECO:0000256" key="6">
    <source>
        <dbReference type="ARBA" id="ARBA00023136"/>
    </source>
</evidence>
<comment type="subcellular location">
    <subcellularLocation>
        <location evidence="1">Membrane</location>
        <topology evidence="1">Multi-pass membrane protein</topology>
    </subcellularLocation>
</comment>
<feature type="transmembrane region" description="Helical" evidence="8">
    <location>
        <begin position="80"/>
        <end position="100"/>
    </location>
</feature>
<evidence type="ECO:0000313" key="9">
    <source>
        <dbReference type="EMBL" id="HJD41363.1"/>
    </source>
</evidence>
<comment type="similarity">
    <text evidence="2 7">Belongs to the sodium:solute symporter (SSF) (TC 2.A.21) family.</text>
</comment>
<feature type="transmembrane region" description="Helical" evidence="8">
    <location>
        <begin position="444"/>
        <end position="463"/>
    </location>
</feature>
<evidence type="ECO:0000256" key="7">
    <source>
        <dbReference type="RuleBase" id="RU362091"/>
    </source>
</evidence>
<comment type="caution">
    <text evidence="9">The sequence shown here is derived from an EMBL/GenBank/DDBJ whole genome shotgun (WGS) entry which is preliminary data.</text>
</comment>
<dbReference type="AlphaFoldDB" id="A0A9D2RE21"/>
<reference evidence="9" key="1">
    <citation type="journal article" date="2021" name="PeerJ">
        <title>Extensive microbial diversity within the chicken gut microbiome revealed by metagenomics and culture.</title>
        <authorList>
            <person name="Gilroy R."/>
            <person name="Ravi A."/>
            <person name="Getino M."/>
            <person name="Pursley I."/>
            <person name="Horton D.L."/>
            <person name="Alikhan N.F."/>
            <person name="Baker D."/>
            <person name="Gharbi K."/>
            <person name="Hall N."/>
            <person name="Watson M."/>
            <person name="Adriaenssens E.M."/>
            <person name="Foster-Nyarko E."/>
            <person name="Jarju S."/>
            <person name="Secka A."/>
            <person name="Antonio M."/>
            <person name="Oren A."/>
            <person name="Chaudhuri R.R."/>
            <person name="La Ragione R."/>
            <person name="Hildebrand F."/>
            <person name="Pallen M.J."/>
        </authorList>
    </citation>
    <scope>NUCLEOTIDE SEQUENCE</scope>
    <source>
        <strain evidence="9">ChiW19-6364</strain>
    </source>
</reference>
<protein>
    <submittedName>
        <fullName evidence="9">Sodium:solute symporter family protein</fullName>
    </submittedName>
</protein>
<organism evidence="9 10">
    <name type="scientific">Candidatus Blautia stercoripullorum</name>
    <dbReference type="NCBI Taxonomy" id="2838502"/>
    <lineage>
        <taxon>Bacteria</taxon>
        <taxon>Bacillati</taxon>
        <taxon>Bacillota</taxon>
        <taxon>Clostridia</taxon>
        <taxon>Lachnospirales</taxon>
        <taxon>Lachnospiraceae</taxon>
        <taxon>Blautia</taxon>
    </lineage>
</organism>
<proteinExistence type="inferred from homology"/>
<feature type="transmembrane region" description="Helical" evidence="8">
    <location>
        <begin position="359"/>
        <end position="382"/>
    </location>
</feature>
<evidence type="ECO:0000256" key="4">
    <source>
        <dbReference type="ARBA" id="ARBA00022692"/>
    </source>
</evidence>
<feature type="transmembrane region" description="Helical" evidence="8">
    <location>
        <begin position="264"/>
        <end position="287"/>
    </location>
</feature>
<dbReference type="PANTHER" id="PTHR48086:SF7">
    <property type="entry name" value="SODIUM-SOLUTE SYMPORTER-RELATED"/>
    <property type="match status" value="1"/>
</dbReference>
<dbReference type="PROSITE" id="PS50283">
    <property type="entry name" value="NA_SOLUT_SYMP_3"/>
    <property type="match status" value="1"/>
</dbReference>
<evidence type="ECO:0000256" key="8">
    <source>
        <dbReference type="SAM" id="Phobius"/>
    </source>
</evidence>
<feature type="transmembrane region" description="Helical" evidence="8">
    <location>
        <begin position="175"/>
        <end position="200"/>
    </location>
</feature>
<dbReference type="InterPro" id="IPR038377">
    <property type="entry name" value="Na/Glc_symporter_sf"/>
</dbReference>
<dbReference type="CDD" id="cd10322">
    <property type="entry name" value="SLC5sbd"/>
    <property type="match status" value="1"/>
</dbReference>
<feature type="transmembrane region" description="Helical" evidence="8">
    <location>
        <begin position="6"/>
        <end position="25"/>
    </location>
</feature>
<feature type="transmembrane region" description="Helical" evidence="8">
    <location>
        <begin position="413"/>
        <end position="432"/>
    </location>
</feature>
<dbReference type="EMBL" id="DWUX01000258">
    <property type="protein sequence ID" value="HJD41363.1"/>
    <property type="molecule type" value="Genomic_DNA"/>
</dbReference>
<sequence length="472" mass="48788">MNQAIIPTIVVVLVIYFAAMVFIGWMGRSKASNFEGYLSMGRTGGVLLLMGGAIGGQIGNGFVVGGAAEGAASGLAGSAYGIACALSLILVALFLNDFIYNNGYMSMADYTRQRYHSEVPGTIYDLSTAISSIGLIAGQIMAGKALFEALGLPGTVGAIAIAVVVLLYSQLSGLWGAFATSVVQTGVIIVGLVATTIVLISKGAVGEMSTAIQAGELAGSSLDMSGLSASGFAAMMLPLLFGMVTDQPTYQRINSAKSAKISKIACYLSCIIMIPLALMPAFIGSFGAYKYNASGNSAFFDVILNELPAIVCALIIAAVLAAVMSTIDCGLITMSTVLTRDIWQGALHKNPSEKQLKKITLVINILFMGSSTILALSSGSILGLLNSVYSFLAAACFVPFVGGIIWKRADAKSAIAASVVGVLTVLISWIPGVTFPLGNIIPSGLFPIIPSAMAFILVGLFTGSSNRTAERN</sequence>
<feature type="transmembrane region" description="Helical" evidence="8">
    <location>
        <begin position="307"/>
        <end position="338"/>
    </location>
</feature>
<feature type="transmembrane region" description="Helical" evidence="8">
    <location>
        <begin position="226"/>
        <end position="244"/>
    </location>
</feature>
<reference evidence="9" key="2">
    <citation type="submission" date="2021-04" db="EMBL/GenBank/DDBJ databases">
        <authorList>
            <person name="Gilroy R."/>
        </authorList>
    </citation>
    <scope>NUCLEOTIDE SEQUENCE</scope>
    <source>
        <strain evidence="9">ChiW19-6364</strain>
    </source>
</reference>
<dbReference type="GO" id="GO:0005886">
    <property type="term" value="C:plasma membrane"/>
    <property type="evidence" value="ECO:0007669"/>
    <property type="project" value="TreeGrafter"/>
</dbReference>
<keyword evidence="6 8" id="KW-0472">Membrane</keyword>
<accession>A0A9D2RE21</accession>
<feature type="transmembrane region" description="Helical" evidence="8">
    <location>
        <begin position="388"/>
        <end position="406"/>
    </location>
</feature>
<feature type="transmembrane region" description="Helical" evidence="8">
    <location>
        <begin position="121"/>
        <end position="143"/>
    </location>
</feature>
<keyword evidence="3" id="KW-0813">Transport</keyword>
<dbReference type="PANTHER" id="PTHR48086">
    <property type="entry name" value="SODIUM/PROLINE SYMPORTER-RELATED"/>
    <property type="match status" value="1"/>
</dbReference>
<dbReference type="Pfam" id="PF00474">
    <property type="entry name" value="SSF"/>
    <property type="match status" value="1"/>
</dbReference>
<evidence type="ECO:0000256" key="1">
    <source>
        <dbReference type="ARBA" id="ARBA00004141"/>
    </source>
</evidence>
<evidence type="ECO:0000256" key="3">
    <source>
        <dbReference type="ARBA" id="ARBA00022448"/>
    </source>
</evidence>
<evidence type="ECO:0000313" key="10">
    <source>
        <dbReference type="Proteomes" id="UP000823850"/>
    </source>
</evidence>
<dbReference type="Proteomes" id="UP000823850">
    <property type="component" value="Unassembled WGS sequence"/>
</dbReference>
<dbReference type="InterPro" id="IPR050277">
    <property type="entry name" value="Sodium:Solute_Symporter"/>
</dbReference>
<keyword evidence="4 8" id="KW-0812">Transmembrane</keyword>
<name>A0A9D2RE21_9FIRM</name>